<dbReference type="Gene3D" id="1.25.10.10">
    <property type="entry name" value="Leucine-rich Repeat Variant"/>
    <property type="match status" value="1"/>
</dbReference>
<protein>
    <submittedName>
        <fullName evidence="1">HEAT repeat domain-containing protein</fullName>
    </submittedName>
</protein>
<gene>
    <name evidence="1" type="ORF">O0235_10715</name>
</gene>
<dbReference type="Pfam" id="PF13646">
    <property type="entry name" value="HEAT_2"/>
    <property type="match status" value="1"/>
</dbReference>
<proteinExistence type="predicted"/>
<evidence type="ECO:0000313" key="1">
    <source>
        <dbReference type="EMBL" id="WBL35257.1"/>
    </source>
</evidence>
<dbReference type="InterPro" id="IPR016024">
    <property type="entry name" value="ARM-type_fold"/>
</dbReference>
<organism evidence="1 2">
    <name type="scientific">Tepidiforma flava</name>
    <dbReference type="NCBI Taxonomy" id="3004094"/>
    <lineage>
        <taxon>Bacteria</taxon>
        <taxon>Bacillati</taxon>
        <taxon>Chloroflexota</taxon>
        <taxon>Tepidiformia</taxon>
        <taxon>Tepidiformales</taxon>
        <taxon>Tepidiformaceae</taxon>
        <taxon>Tepidiforma</taxon>
    </lineage>
</organism>
<dbReference type="Proteomes" id="UP001212803">
    <property type="component" value="Chromosome"/>
</dbReference>
<evidence type="ECO:0000313" key="2">
    <source>
        <dbReference type="Proteomes" id="UP001212803"/>
    </source>
</evidence>
<keyword evidence="2" id="KW-1185">Reference proteome</keyword>
<sequence>MAAAAAVHRDGRGWRSPTRYRGTALMRAKREGMARNACIALGNGGSAGDLPVLALALEDASALVRGHAAWALGRLGARTGAPVRHVLEARLRVEADARVREEIGLALEEADAETGSG</sequence>
<dbReference type="SUPFAM" id="SSF48371">
    <property type="entry name" value="ARM repeat"/>
    <property type="match status" value="1"/>
</dbReference>
<accession>A0ABY7M3T3</accession>
<dbReference type="EMBL" id="CP115149">
    <property type="protein sequence ID" value="WBL35257.1"/>
    <property type="molecule type" value="Genomic_DNA"/>
</dbReference>
<name>A0ABY7M3T3_9CHLR</name>
<reference evidence="1 2" key="1">
    <citation type="journal article" date="2023" name="ISME J.">
        <title>Thermophilic Dehalococcoidia with unusual traits shed light on an unexpected past.</title>
        <authorList>
            <person name="Palmer M."/>
            <person name="Covington J.K."/>
            <person name="Zhou E.M."/>
            <person name="Thomas S.C."/>
            <person name="Habib N."/>
            <person name="Seymour C.O."/>
            <person name="Lai D."/>
            <person name="Johnston J."/>
            <person name="Hashimi A."/>
            <person name="Jiao J.Y."/>
            <person name="Muok A.R."/>
            <person name="Liu L."/>
            <person name="Xian W.D."/>
            <person name="Zhi X.Y."/>
            <person name="Li M.M."/>
            <person name="Silva L.P."/>
            <person name="Bowen B.P."/>
            <person name="Louie K."/>
            <person name="Briegel A."/>
            <person name="Pett-Ridge J."/>
            <person name="Weber P.K."/>
            <person name="Tocheva E.I."/>
            <person name="Woyke T."/>
            <person name="Northen T.R."/>
            <person name="Mayali X."/>
            <person name="Li W.J."/>
            <person name="Hedlund B.P."/>
        </authorList>
    </citation>
    <scope>NUCLEOTIDE SEQUENCE [LARGE SCALE GENOMIC DNA]</scope>
    <source>
        <strain evidence="1 2">YIM 72310</strain>
    </source>
</reference>
<dbReference type="InterPro" id="IPR011989">
    <property type="entry name" value="ARM-like"/>
</dbReference>
<dbReference type="RefSeq" id="WP_270055784.1">
    <property type="nucleotide sequence ID" value="NZ_CP115149.1"/>
</dbReference>